<gene>
    <name evidence="9" type="primary">aroA</name>
    <name evidence="11" type="ORF">NIES30_09115</name>
</gene>
<feature type="binding site" evidence="9">
    <location>
        <position position="37"/>
    </location>
    <ligand>
        <name>phosphoenolpyruvate</name>
        <dbReference type="ChEBI" id="CHEBI:58702"/>
    </ligand>
</feature>
<dbReference type="RefSeq" id="WP_073608104.1">
    <property type="nucleotide sequence ID" value="NZ_MRCG01000005.1"/>
</dbReference>
<dbReference type="GO" id="GO:0008652">
    <property type="term" value="P:amino acid biosynthetic process"/>
    <property type="evidence" value="ECO:0007669"/>
    <property type="project" value="UniProtKB-KW"/>
</dbReference>
<dbReference type="EC" id="2.5.1.19" evidence="9"/>
<dbReference type="PROSITE" id="PS00104">
    <property type="entry name" value="EPSP_SYNTHASE_1"/>
    <property type="match status" value="1"/>
</dbReference>
<feature type="domain" description="Enolpyruvate transferase" evidence="10">
    <location>
        <begin position="25"/>
        <end position="442"/>
    </location>
</feature>
<organism evidence="11 12">
    <name type="scientific">Phormidium tenue NIES-30</name>
    <dbReference type="NCBI Taxonomy" id="549789"/>
    <lineage>
        <taxon>Bacteria</taxon>
        <taxon>Bacillati</taxon>
        <taxon>Cyanobacteriota</taxon>
        <taxon>Cyanophyceae</taxon>
        <taxon>Oscillatoriophycideae</taxon>
        <taxon>Oscillatoriales</taxon>
        <taxon>Oscillatoriaceae</taxon>
        <taxon>Phormidium</taxon>
    </lineage>
</organism>
<comment type="caution">
    <text evidence="9">Lacks conserved residue(s) required for the propagation of feature annotation.</text>
</comment>
<dbReference type="Pfam" id="PF00275">
    <property type="entry name" value="EPSP_synthase"/>
    <property type="match status" value="1"/>
</dbReference>
<feature type="binding site" evidence="9">
    <location>
        <position position="334"/>
    </location>
    <ligand>
        <name>3-phosphoshikimate</name>
        <dbReference type="ChEBI" id="CHEBI:145989"/>
    </ligand>
</feature>
<evidence type="ECO:0000256" key="1">
    <source>
        <dbReference type="ARBA" id="ARBA00002174"/>
    </source>
</evidence>
<name>A0A1U7J6X8_9CYAN</name>
<dbReference type="CDD" id="cd01556">
    <property type="entry name" value="EPSP_synthase"/>
    <property type="match status" value="1"/>
</dbReference>
<dbReference type="UniPathway" id="UPA00053">
    <property type="reaction ID" value="UER00089"/>
</dbReference>
<feature type="binding site" evidence="9">
    <location>
        <position position="38"/>
    </location>
    <ligand>
        <name>3-phosphoshikimate</name>
        <dbReference type="ChEBI" id="CHEBI:145989"/>
    </ligand>
</feature>
<evidence type="ECO:0000256" key="7">
    <source>
        <dbReference type="ARBA" id="ARBA00023141"/>
    </source>
</evidence>
<dbReference type="GO" id="GO:0003866">
    <property type="term" value="F:3-phosphoshikimate 1-carboxyvinyltransferase activity"/>
    <property type="evidence" value="ECO:0007669"/>
    <property type="project" value="UniProtKB-UniRule"/>
</dbReference>
<comment type="subunit">
    <text evidence="9">Monomer.</text>
</comment>
<evidence type="ECO:0000313" key="12">
    <source>
        <dbReference type="Proteomes" id="UP000185557"/>
    </source>
</evidence>
<protein>
    <recommendedName>
        <fullName evidence="9">3-phosphoshikimate 1-carboxyvinyltransferase</fullName>
        <ecNumber evidence="9">2.5.1.19</ecNumber>
    </recommendedName>
    <alternativeName>
        <fullName evidence="9">5-enolpyruvylshikimate-3-phosphate synthase</fullName>
        <shortName evidence="9">EPSP synthase</shortName>
        <shortName evidence="9">EPSPS</shortName>
    </alternativeName>
</protein>
<dbReference type="AlphaFoldDB" id="A0A1U7J6X8"/>
<dbReference type="GO" id="GO:0009073">
    <property type="term" value="P:aromatic amino acid family biosynthetic process"/>
    <property type="evidence" value="ECO:0007669"/>
    <property type="project" value="UniProtKB-KW"/>
</dbReference>
<dbReference type="Gene3D" id="3.65.10.10">
    <property type="entry name" value="Enolpyruvate transferase domain"/>
    <property type="match status" value="2"/>
</dbReference>
<feature type="binding site" evidence="9">
    <location>
        <position position="407"/>
    </location>
    <ligand>
        <name>phosphoenolpyruvate</name>
        <dbReference type="ChEBI" id="CHEBI:58702"/>
    </ligand>
</feature>
<dbReference type="InterPro" id="IPR036968">
    <property type="entry name" value="Enolpyruvate_Tfrase_sf"/>
</dbReference>
<dbReference type="PROSITE" id="PS00885">
    <property type="entry name" value="EPSP_SYNTHASE_2"/>
    <property type="match status" value="1"/>
</dbReference>
<dbReference type="InterPro" id="IPR001986">
    <property type="entry name" value="Enolpyruvate_Tfrase_dom"/>
</dbReference>
<dbReference type="PANTHER" id="PTHR21090:SF5">
    <property type="entry name" value="PENTAFUNCTIONAL AROM POLYPEPTIDE"/>
    <property type="match status" value="1"/>
</dbReference>
<dbReference type="GO" id="GO:0009423">
    <property type="term" value="P:chorismate biosynthetic process"/>
    <property type="evidence" value="ECO:0007669"/>
    <property type="project" value="UniProtKB-UniRule"/>
</dbReference>
<dbReference type="FunFam" id="3.65.10.10:FF:000005">
    <property type="entry name" value="3-phosphoshikimate 1-carboxyvinyltransferase"/>
    <property type="match status" value="1"/>
</dbReference>
<feature type="binding site" evidence="9">
    <location>
        <position position="37"/>
    </location>
    <ligand>
        <name>3-phosphoshikimate</name>
        <dbReference type="ChEBI" id="CHEBI:145989"/>
    </ligand>
</feature>
<dbReference type="NCBIfam" id="TIGR01356">
    <property type="entry name" value="aroA"/>
    <property type="match status" value="1"/>
</dbReference>
<comment type="pathway">
    <text evidence="2 9">Metabolic intermediate biosynthesis; chorismate biosynthesis; chorismate from D-erythrose 4-phosphate and phosphoenolpyruvate: step 6/7.</text>
</comment>
<evidence type="ECO:0000313" key="11">
    <source>
        <dbReference type="EMBL" id="OKH48693.1"/>
    </source>
</evidence>
<accession>A0A1U7J6X8</accession>
<feature type="active site" description="Proton acceptor" evidence="9">
    <location>
        <position position="334"/>
    </location>
</feature>
<dbReference type="Proteomes" id="UP000185557">
    <property type="component" value="Unassembled WGS sequence"/>
</dbReference>
<feature type="binding site" evidence="9">
    <location>
        <position position="361"/>
    </location>
    <ligand>
        <name>3-phosphoshikimate</name>
        <dbReference type="ChEBI" id="CHEBI:145989"/>
    </ligand>
</feature>
<evidence type="ECO:0000256" key="8">
    <source>
        <dbReference type="ARBA" id="ARBA00044633"/>
    </source>
</evidence>
<dbReference type="SUPFAM" id="SSF55205">
    <property type="entry name" value="EPT/RTPC-like"/>
    <property type="match status" value="1"/>
</dbReference>
<feature type="binding site" evidence="9">
    <location>
        <position position="110"/>
    </location>
    <ligand>
        <name>phosphoenolpyruvate</name>
        <dbReference type="ChEBI" id="CHEBI:58702"/>
    </ligand>
</feature>
<sequence length="451" mass="47607">MTARIELTDAAPHQTLTLEFPADGVALRGRVRVPGDKSISHRSLMLGAIAKGETRIQGLLLGEDPRSTAACFQAMGVTMSSLEDEWVTVQGVGLGNLREPADVLNAGNSGTTLRLMLGLLASHPARYFAVTGDGSLRSRPMDRVIKPLSLMGAEIWGRQNNRLAPLAVQGQSLKPIHYHSPVASAQIKSCILLAGLLTEGETTVTEPSLSRDHSERMLRAFGADIVVDPDTCSVTVRGPATLTGQTVVVPGDISSAAFWLVAGAITPGSDLVIENVGINPTRTGILDALAAMEADITLENSREVTGEPVADLRVRHSRLKAVRLSGDLIPRMIDEVPILAVAALFAEGTTVITDAEELRVKECDRIAVMASQLNQLGARVEEHPDGLTIHGGTGLTGAIVDSYTDHRVAMSLAIAALRAKGSMQIQRAEAAAVSYPSFTATLAELCGLSVG</sequence>
<evidence type="ECO:0000256" key="4">
    <source>
        <dbReference type="ARBA" id="ARBA00022490"/>
    </source>
</evidence>
<feature type="binding site" evidence="9">
    <location>
        <position position="184"/>
    </location>
    <ligand>
        <name>3-phosphoshikimate</name>
        <dbReference type="ChEBI" id="CHEBI:145989"/>
    </ligand>
</feature>
<comment type="function">
    <text evidence="1 9">Catalyzes the transfer of the enolpyruvyl moiety of phosphoenolpyruvate (PEP) to the 5-hydroxyl of shikimate-3-phosphate (S3P) to produce enolpyruvyl shikimate-3-phosphate and inorganic phosphate.</text>
</comment>
<feature type="binding site" evidence="9">
    <location>
        <position position="186"/>
    </location>
    <ligand>
        <name>3-phosphoshikimate</name>
        <dbReference type="ChEBI" id="CHEBI:145989"/>
    </ligand>
</feature>
<dbReference type="GO" id="GO:0005737">
    <property type="term" value="C:cytoplasm"/>
    <property type="evidence" value="ECO:0007669"/>
    <property type="project" value="UniProtKB-SubCell"/>
</dbReference>
<keyword evidence="7 9" id="KW-0057">Aromatic amino acid biosynthesis</keyword>
<comment type="similarity">
    <text evidence="3 9">Belongs to the EPSP synthase family.</text>
</comment>
<keyword evidence="4 9" id="KW-0963">Cytoplasm</keyword>
<feature type="binding site" evidence="9">
    <location>
        <position position="186"/>
    </location>
    <ligand>
        <name>phosphoenolpyruvate</name>
        <dbReference type="ChEBI" id="CHEBI:58702"/>
    </ligand>
</feature>
<evidence type="ECO:0000256" key="3">
    <source>
        <dbReference type="ARBA" id="ARBA00009948"/>
    </source>
</evidence>
<comment type="catalytic activity">
    <reaction evidence="8">
        <text>3-phosphoshikimate + phosphoenolpyruvate = 5-O-(1-carboxyvinyl)-3-phosphoshikimate + phosphate</text>
        <dbReference type="Rhea" id="RHEA:21256"/>
        <dbReference type="ChEBI" id="CHEBI:43474"/>
        <dbReference type="ChEBI" id="CHEBI:57701"/>
        <dbReference type="ChEBI" id="CHEBI:58702"/>
        <dbReference type="ChEBI" id="CHEBI:145989"/>
        <dbReference type="EC" id="2.5.1.19"/>
    </reaction>
    <physiologicalReaction direction="left-to-right" evidence="8">
        <dbReference type="Rhea" id="RHEA:21257"/>
    </physiologicalReaction>
</comment>
<dbReference type="InterPro" id="IPR013792">
    <property type="entry name" value="RNA3'P_cycl/enolpyr_Trfase_a/b"/>
</dbReference>
<evidence type="ECO:0000256" key="9">
    <source>
        <dbReference type="HAMAP-Rule" id="MF_00210"/>
    </source>
</evidence>
<keyword evidence="5 9" id="KW-0028">Amino-acid biosynthesis</keyword>
<dbReference type="HAMAP" id="MF_00210">
    <property type="entry name" value="EPSP_synth"/>
    <property type="match status" value="1"/>
</dbReference>
<proteinExistence type="inferred from homology"/>
<feature type="binding site" evidence="9">
    <location>
        <position position="365"/>
    </location>
    <ligand>
        <name>phosphoenolpyruvate</name>
        <dbReference type="ChEBI" id="CHEBI:58702"/>
    </ligand>
</feature>
<dbReference type="OrthoDB" id="9809920at2"/>
<comment type="caution">
    <text evidence="11">The sequence shown here is derived from an EMBL/GenBank/DDBJ whole genome shotgun (WGS) entry which is preliminary data.</text>
</comment>
<keyword evidence="6 9" id="KW-0808">Transferase</keyword>
<dbReference type="STRING" id="549789.NIES30_09115"/>
<keyword evidence="12" id="KW-1185">Reference proteome</keyword>
<dbReference type="FunFam" id="3.65.10.10:FF:000006">
    <property type="entry name" value="3-phosphoshikimate 1-carboxyvinyltransferase"/>
    <property type="match status" value="1"/>
</dbReference>
<dbReference type="EMBL" id="MRCG01000005">
    <property type="protein sequence ID" value="OKH48693.1"/>
    <property type="molecule type" value="Genomic_DNA"/>
</dbReference>
<evidence type="ECO:0000256" key="5">
    <source>
        <dbReference type="ARBA" id="ARBA00022605"/>
    </source>
</evidence>
<evidence type="ECO:0000256" key="6">
    <source>
        <dbReference type="ARBA" id="ARBA00022679"/>
    </source>
</evidence>
<comment type="subcellular location">
    <subcellularLocation>
        <location evidence="9">Cytoplasm</location>
    </subcellularLocation>
</comment>
<evidence type="ECO:0000256" key="2">
    <source>
        <dbReference type="ARBA" id="ARBA00004811"/>
    </source>
</evidence>
<dbReference type="PIRSF" id="PIRSF000505">
    <property type="entry name" value="EPSPS"/>
    <property type="match status" value="1"/>
</dbReference>
<feature type="binding site" evidence="9">
    <location>
        <position position="139"/>
    </location>
    <ligand>
        <name>phosphoenolpyruvate</name>
        <dbReference type="ChEBI" id="CHEBI:58702"/>
    </ligand>
</feature>
<dbReference type="InterPro" id="IPR006264">
    <property type="entry name" value="EPSP_synthase"/>
</dbReference>
<dbReference type="InterPro" id="IPR023193">
    <property type="entry name" value="EPSP_synthase_CS"/>
</dbReference>
<feature type="binding site" evidence="9">
    <location>
        <position position="42"/>
    </location>
    <ligand>
        <name>3-phosphoshikimate</name>
        <dbReference type="ChEBI" id="CHEBI:145989"/>
    </ligand>
</feature>
<reference evidence="11 12" key="1">
    <citation type="submission" date="2016-11" db="EMBL/GenBank/DDBJ databases">
        <title>Draft Genome Sequences of Nine Cyanobacterial Strains from Diverse Habitats.</title>
        <authorList>
            <person name="Zhu T."/>
            <person name="Hou S."/>
            <person name="Lu X."/>
            <person name="Hess W.R."/>
        </authorList>
    </citation>
    <scope>NUCLEOTIDE SEQUENCE [LARGE SCALE GENOMIC DNA]</scope>
    <source>
        <strain evidence="11 12">NIES-30</strain>
    </source>
</reference>
<dbReference type="PANTHER" id="PTHR21090">
    <property type="entry name" value="AROM/DEHYDROQUINATE SYNTHASE"/>
    <property type="match status" value="1"/>
</dbReference>
<evidence type="ECO:0000259" key="10">
    <source>
        <dbReference type="Pfam" id="PF00275"/>
    </source>
</evidence>